<feature type="non-terminal residue" evidence="2">
    <location>
        <position position="1"/>
    </location>
</feature>
<sequence length="110" mass="11754">SPANQADSFFNLRRIFMKNNLNLYFSIFAALILAHEPALAANGLQSLSTVGNTIVAELTAAVKWIGTGGLVIAGIMYMSGKFSWDVLAKPVFGLAICAAAGWIVQLFGFK</sequence>
<keyword evidence="1" id="KW-0472">Membrane</keyword>
<proteinExistence type="predicted"/>
<keyword evidence="3" id="KW-1185">Reference proteome</keyword>
<dbReference type="InterPro" id="IPR007039">
    <property type="entry name" value="TrbC/VirB2"/>
</dbReference>
<accession>F3QMZ3</accession>
<keyword evidence="1" id="KW-0812">Transmembrane</keyword>
<gene>
    <name evidence="2" type="ORF">HMPREF9439_02323</name>
</gene>
<dbReference type="EMBL" id="AFBP01000089">
    <property type="protein sequence ID" value="EGG51225.1"/>
    <property type="molecule type" value="Genomic_DNA"/>
</dbReference>
<name>F3QMZ3_9BURK</name>
<evidence type="ECO:0000256" key="1">
    <source>
        <dbReference type="SAM" id="Phobius"/>
    </source>
</evidence>
<protein>
    <submittedName>
        <fullName evidence="2">Conjugal transfer protein TrbC</fullName>
    </submittedName>
</protein>
<dbReference type="AlphaFoldDB" id="F3QMZ3"/>
<dbReference type="Proteomes" id="UP000005156">
    <property type="component" value="Unassembled WGS sequence"/>
</dbReference>
<feature type="transmembrane region" description="Helical" evidence="1">
    <location>
        <begin position="21"/>
        <end position="41"/>
    </location>
</feature>
<keyword evidence="1" id="KW-1133">Transmembrane helix</keyword>
<comment type="caution">
    <text evidence="2">The sequence shown here is derived from an EMBL/GenBank/DDBJ whole genome shotgun (WGS) entry which is preliminary data.</text>
</comment>
<dbReference type="HOGENOM" id="CLU_2176386_0_0_4"/>
<evidence type="ECO:0000313" key="2">
    <source>
        <dbReference type="EMBL" id="EGG51225.1"/>
    </source>
</evidence>
<organism evidence="2 3">
    <name type="scientific">Parasutterella excrementihominis YIT 11859</name>
    <dbReference type="NCBI Taxonomy" id="762966"/>
    <lineage>
        <taxon>Bacteria</taxon>
        <taxon>Pseudomonadati</taxon>
        <taxon>Pseudomonadota</taxon>
        <taxon>Betaproteobacteria</taxon>
        <taxon>Burkholderiales</taxon>
        <taxon>Sutterellaceae</taxon>
        <taxon>Parasutterella</taxon>
    </lineage>
</organism>
<reference evidence="2 3" key="1">
    <citation type="submission" date="2011-02" db="EMBL/GenBank/DDBJ databases">
        <authorList>
            <person name="Weinstock G."/>
            <person name="Sodergren E."/>
            <person name="Clifton S."/>
            <person name="Fulton L."/>
            <person name="Fulton B."/>
            <person name="Courtney L."/>
            <person name="Fronick C."/>
            <person name="Harrison M."/>
            <person name="Strong C."/>
            <person name="Farmer C."/>
            <person name="Delahaunty K."/>
            <person name="Markovic C."/>
            <person name="Hall O."/>
            <person name="Minx P."/>
            <person name="Tomlinson C."/>
            <person name="Mitreva M."/>
            <person name="Hou S."/>
            <person name="Chen J."/>
            <person name="Wollam A."/>
            <person name="Pepin K.H."/>
            <person name="Johnson M."/>
            <person name="Bhonagiri V."/>
            <person name="Zhang X."/>
            <person name="Suruliraj S."/>
            <person name="Warren W."/>
            <person name="Chinwalla A."/>
            <person name="Mardis E.R."/>
            <person name="Wilson R.K."/>
        </authorList>
    </citation>
    <scope>NUCLEOTIDE SEQUENCE [LARGE SCALE GENOMIC DNA]</scope>
    <source>
        <strain evidence="2 3">YIT 11859</strain>
    </source>
</reference>
<dbReference type="Pfam" id="PF04956">
    <property type="entry name" value="TrbC"/>
    <property type="match status" value="1"/>
</dbReference>
<evidence type="ECO:0000313" key="3">
    <source>
        <dbReference type="Proteomes" id="UP000005156"/>
    </source>
</evidence>
<feature type="transmembrane region" description="Helical" evidence="1">
    <location>
        <begin position="91"/>
        <end position="109"/>
    </location>
</feature>
<feature type="transmembrane region" description="Helical" evidence="1">
    <location>
        <begin position="61"/>
        <end position="79"/>
    </location>
</feature>